<dbReference type="RefSeq" id="WP_055709122.1">
    <property type="nucleotide sequence ID" value="NZ_JBPJFI010000001.1"/>
</dbReference>
<protein>
    <submittedName>
        <fullName evidence="1">Hydroxymethylcytosylglucuronate/cytosylglucurona te synthase</fullName>
    </submittedName>
</protein>
<organism evidence="1 2">
    <name type="scientific">Streptomyces puniciscabiei</name>
    <dbReference type="NCBI Taxonomy" id="164348"/>
    <lineage>
        <taxon>Bacteria</taxon>
        <taxon>Bacillati</taxon>
        <taxon>Actinomycetota</taxon>
        <taxon>Actinomycetes</taxon>
        <taxon>Kitasatosporales</taxon>
        <taxon>Streptomycetaceae</taxon>
        <taxon>Streptomyces</taxon>
    </lineage>
</organism>
<sequence length="428" mass="44639">MTTFLRTLATAAGRAKPPTTVTVALCGVEFGWGSAGKLGAIVHALRAKLGDRVRFVGLGSRLGREIVRGHGVEEWHDVDLGDARALRALVDERSLDAAVCVLDRAAAVALEDAGCPVVFVDSLPFLWTKDDLDSLPLRASAYCAQLVPGLPGPAWPVLARVENLRWVESVVVPGPVRTGPEMRRAGERRAVVSLGGLLSPLLDDPSAYLSLAVPAALGALAAWGTRQVTLCGNVPEGLFDDITVPAGLDVRSGALGHQGFLAEIAEADVLLTSPGLTTLLETSTRGVPAVCLPPQNISQILNASFYAQATEAPVAEWPEEVFRAQEVLDARLVTASDDVTDGGGSPGEDAALELIYGGIARAARTPAPVRAALTERIGACLAAVERQQSRWTALARLVGTGGAAQVADIVLATAARHGTSHRPADLPS</sequence>
<dbReference type="OrthoDB" id="4190637at2"/>
<dbReference type="InterPro" id="IPR031016">
    <property type="entry name" value="CGA_synthase"/>
</dbReference>
<evidence type="ECO:0000313" key="2">
    <source>
        <dbReference type="Proteomes" id="UP000318103"/>
    </source>
</evidence>
<reference evidence="1 2" key="1">
    <citation type="submission" date="2019-06" db="EMBL/GenBank/DDBJ databases">
        <title>Sequencing the genomes of 1000 actinobacteria strains.</title>
        <authorList>
            <person name="Klenk H.-P."/>
        </authorList>
    </citation>
    <scope>NUCLEOTIDE SEQUENCE [LARGE SCALE GENOMIC DNA]</scope>
    <source>
        <strain evidence="1 2">DSM 41929</strain>
    </source>
</reference>
<dbReference type="AlphaFoldDB" id="A0A542UEG5"/>
<name>A0A542UEG5_9ACTN</name>
<evidence type="ECO:0000313" key="1">
    <source>
        <dbReference type="EMBL" id="TQK97458.1"/>
    </source>
</evidence>
<dbReference type="SUPFAM" id="SSF53756">
    <property type="entry name" value="UDP-Glycosyltransferase/glycogen phosphorylase"/>
    <property type="match status" value="1"/>
</dbReference>
<dbReference type="EMBL" id="VFNX01000001">
    <property type="protein sequence ID" value="TQK97458.1"/>
    <property type="molecule type" value="Genomic_DNA"/>
</dbReference>
<proteinExistence type="predicted"/>
<gene>
    <name evidence="1" type="ORF">FB563_2424</name>
</gene>
<comment type="caution">
    <text evidence="1">The sequence shown here is derived from an EMBL/GenBank/DDBJ whole genome shotgun (WGS) entry which is preliminary data.</text>
</comment>
<keyword evidence="2" id="KW-1185">Reference proteome</keyword>
<dbReference type="Proteomes" id="UP000318103">
    <property type="component" value="Unassembled WGS sequence"/>
</dbReference>
<dbReference type="Gene3D" id="3.40.50.2000">
    <property type="entry name" value="Glycogen Phosphorylase B"/>
    <property type="match status" value="1"/>
</dbReference>
<accession>A0A542UEG5</accession>
<dbReference type="NCBIfam" id="TIGR04467">
    <property type="entry name" value="CGA_synthase"/>
    <property type="match status" value="1"/>
</dbReference>